<dbReference type="Gene3D" id="3.30.530.20">
    <property type="match status" value="1"/>
</dbReference>
<dbReference type="SUPFAM" id="SSF55961">
    <property type="entry name" value="Bet v1-like"/>
    <property type="match status" value="1"/>
</dbReference>
<keyword evidence="2" id="KW-1185">Reference proteome</keyword>
<protein>
    <submittedName>
        <fullName evidence="1">SRPBCC family protein</fullName>
    </submittedName>
</protein>
<reference evidence="1" key="1">
    <citation type="submission" date="2022-10" db="EMBL/GenBank/DDBJ databases">
        <title>Rhodococcus sp.75.</title>
        <authorList>
            <person name="Sun M."/>
        </authorList>
    </citation>
    <scope>NUCLEOTIDE SEQUENCE</scope>
    <source>
        <strain evidence="1">75</strain>
    </source>
</reference>
<dbReference type="RefSeq" id="WP_265383983.1">
    <property type="nucleotide sequence ID" value="NZ_CP110615.1"/>
</dbReference>
<gene>
    <name evidence="1" type="ORF">RHODO2019_05445</name>
</gene>
<accession>A0ABY6P308</accession>
<organism evidence="1 2">
    <name type="scientific">Rhodococcus antarcticus</name>
    <dbReference type="NCBI Taxonomy" id="2987751"/>
    <lineage>
        <taxon>Bacteria</taxon>
        <taxon>Bacillati</taxon>
        <taxon>Actinomycetota</taxon>
        <taxon>Actinomycetes</taxon>
        <taxon>Mycobacteriales</taxon>
        <taxon>Nocardiaceae</taxon>
        <taxon>Rhodococcus</taxon>
    </lineage>
</organism>
<dbReference type="InterPro" id="IPR023393">
    <property type="entry name" value="START-like_dom_sf"/>
</dbReference>
<dbReference type="InterPro" id="IPR019587">
    <property type="entry name" value="Polyketide_cyclase/dehydratase"/>
</dbReference>
<name>A0ABY6P308_9NOCA</name>
<sequence>MADAVVTTVDSGARKVTRQVLVHAPSAEVFALVADPHRHPELDGSGTVRDTDVQGPATLSQGATFSVGMKQYGVPYRITSTVTAFTDGRLVEWRHPMGHRWRWELVESAAGTTQVTETFDYSTARSPKVLELLGQPAKNAQGIESTLTALAARFA</sequence>
<dbReference type="EMBL" id="CP110615">
    <property type="protein sequence ID" value="UZJ25879.1"/>
    <property type="molecule type" value="Genomic_DNA"/>
</dbReference>
<dbReference type="Pfam" id="PF10604">
    <property type="entry name" value="Polyketide_cyc2"/>
    <property type="match status" value="1"/>
</dbReference>
<dbReference type="Proteomes" id="UP001164965">
    <property type="component" value="Chromosome"/>
</dbReference>
<evidence type="ECO:0000313" key="2">
    <source>
        <dbReference type="Proteomes" id="UP001164965"/>
    </source>
</evidence>
<proteinExistence type="predicted"/>
<evidence type="ECO:0000313" key="1">
    <source>
        <dbReference type="EMBL" id="UZJ25879.1"/>
    </source>
</evidence>